<dbReference type="KEGG" id="cohn:KCTCHS21_14520"/>
<gene>
    <name evidence="1" type="ORF">KCTCHS21_14520</name>
</gene>
<dbReference type="OrthoDB" id="89089at2"/>
<evidence type="ECO:0000313" key="2">
    <source>
        <dbReference type="Proteomes" id="UP000289856"/>
    </source>
</evidence>
<name>A0A3T1D1S0_9BACL</name>
<dbReference type="SUPFAM" id="SSF160719">
    <property type="entry name" value="gpW/gp25-like"/>
    <property type="match status" value="1"/>
</dbReference>
<sequence length="133" mass="14623">MIPSGSSITAEKLESVQQPSRTYRLDLINKRMAGVVDGLEAVRQAVLKILQTDRFDHYVYSGDYGSEISRLGGGTPLLMQSQIAHRIKEALLQDDRISDVMDIQITVSGDNALATFTVVTDFGNFTSEVKSNV</sequence>
<organism evidence="1 2">
    <name type="scientific">Cohnella abietis</name>
    <dbReference type="NCBI Taxonomy" id="2507935"/>
    <lineage>
        <taxon>Bacteria</taxon>
        <taxon>Bacillati</taxon>
        <taxon>Bacillota</taxon>
        <taxon>Bacilli</taxon>
        <taxon>Bacillales</taxon>
        <taxon>Paenibacillaceae</taxon>
        <taxon>Cohnella</taxon>
    </lineage>
</organism>
<evidence type="ECO:0008006" key="3">
    <source>
        <dbReference type="Google" id="ProtNLM"/>
    </source>
</evidence>
<dbReference type="EMBL" id="AP019400">
    <property type="protein sequence ID" value="BBI32053.1"/>
    <property type="molecule type" value="Genomic_DNA"/>
</dbReference>
<accession>A0A3T1D1S0</accession>
<protein>
    <recommendedName>
        <fullName evidence="3">Phage protein</fullName>
    </recommendedName>
</protein>
<keyword evidence="2" id="KW-1185">Reference proteome</keyword>
<reference evidence="1 2" key="1">
    <citation type="submission" date="2019-01" db="EMBL/GenBank/DDBJ databases">
        <title>Complete genome sequence of Cohnella hallensis HS21 isolated from Korean fir (Abies koreana) rhizospheric soil.</title>
        <authorList>
            <person name="Jiang L."/>
            <person name="Kang S.W."/>
            <person name="Kim S."/>
            <person name="Jung J."/>
            <person name="Kim C.Y."/>
            <person name="Kim D.H."/>
            <person name="Kim S.W."/>
            <person name="Lee J."/>
        </authorList>
    </citation>
    <scope>NUCLEOTIDE SEQUENCE [LARGE SCALE GENOMIC DNA]</scope>
    <source>
        <strain evidence="1 2">HS21</strain>
    </source>
</reference>
<dbReference type="InterPro" id="IPR020288">
    <property type="entry name" value="Sheath_initiator"/>
</dbReference>
<dbReference type="AlphaFoldDB" id="A0A3T1D1S0"/>
<dbReference type="Pfam" id="PF10934">
    <property type="entry name" value="Sheath_initiator"/>
    <property type="match status" value="1"/>
</dbReference>
<dbReference type="RefSeq" id="WP_130606310.1">
    <property type="nucleotide sequence ID" value="NZ_AP019400.1"/>
</dbReference>
<evidence type="ECO:0000313" key="1">
    <source>
        <dbReference type="EMBL" id="BBI32053.1"/>
    </source>
</evidence>
<dbReference type="Proteomes" id="UP000289856">
    <property type="component" value="Chromosome"/>
</dbReference>
<proteinExistence type="predicted"/>
<dbReference type="Gene3D" id="3.10.450.40">
    <property type="match status" value="1"/>
</dbReference>